<evidence type="ECO:0000313" key="2">
    <source>
        <dbReference type="EMBL" id="KHN78700.1"/>
    </source>
</evidence>
<dbReference type="OrthoDB" id="5917245at2759"/>
<proteinExistence type="predicted"/>
<accession>A0A0B2VCJ0</accession>
<evidence type="ECO:0000313" key="3">
    <source>
        <dbReference type="Proteomes" id="UP000031036"/>
    </source>
</evidence>
<dbReference type="Proteomes" id="UP000031036">
    <property type="component" value="Unassembled WGS sequence"/>
</dbReference>
<dbReference type="AlphaFoldDB" id="A0A0B2VCJ0"/>
<comment type="caution">
    <text evidence="2">The sequence shown here is derived from an EMBL/GenBank/DDBJ whole genome shotgun (WGS) entry which is preliminary data.</text>
</comment>
<keyword evidence="3" id="KW-1185">Reference proteome</keyword>
<protein>
    <submittedName>
        <fullName evidence="2">PRKCA-binding protein</fullName>
    </submittedName>
</protein>
<name>A0A0B2VCJ0_TOXCA</name>
<reference evidence="2 3" key="1">
    <citation type="submission" date="2014-11" db="EMBL/GenBank/DDBJ databases">
        <title>Genetic blueprint of the zoonotic pathogen Toxocara canis.</title>
        <authorList>
            <person name="Zhu X.-Q."/>
            <person name="Korhonen P.K."/>
            <person name="Cai H."/>
            <person name="Young N.D."/>
            <person name="Nejsum P."/>
            <person name="von Samson-Himmelstjerna G."/>
            <person name="Boag P.R."/>
            <person name="Tan P."/>
            <person name="Li Q."/>
            <person name="Min J."/>
            <person name="Yang Y."/>
            <person name="Wang X."/>
            <person name="Fang X."/>
            <person name="Hall R.S."/>
            <person name="Hofmann A."/>
            <person name="Sternberg P.W."/>
            <person name="Jex A.R."/>
            <person name="Gasser R.B."/>
        </authorList>
    </citation>
    <scope>NUCLEOTIDE SEQUENCE [LARGE SCALE GENOMIC DNA]</scope>
    <source>
        <strain evidence="2">PN_DK_2014</strain>
    </source>
</reference>
<organism evidence="2 3">
    <name type="scientific">Toxocara canis</name>
    <name type="common">Canine roundworm</name>
    <dbReference type="NCBI Taxonomy" id="6265"/>
    <lineage>
        <taxon>Eukaryota</taxon>
        <taxon>Metazoa</taxon>
        <taxon>Ecdysozoa</taxon>
        <taxon>Nematoda</taxon>
        <taxon>Chromadorea</taxon>
        <taxon>Rhabditida</taxon>
        <taxon>Spirurina</taxon>
        <taxon>Ascaridomorpha</taxon>
        <taxon>Ascaridoidea</taxon>
        <taxon>Toxocaridae</taxon>
        <taxon>Toxocara</taxon>
    </lineage>
</organism>
<dbReference type="GO" id="GO:0019904">
    <property type="term" value="F:protein domain specific binding"/>
    <property type="evidence" value="ECO:0007669"/>
    <property type="project" value="InterPro"/>
</dbReference>
<dbReference type="STRING" id="6265.A0A0B2VCJ0"/>
<dbReference type="InterPro" id="IPR010504">
    <property type="entry name" value="AH_dom"/>
</dbReference>
<dbReference type="Pfam" id="PF06456">
    <property type="entry name" value="Arfaptin"/>
    <property type="match status" value="1"/>
</dbReference>
<feature type="domain" description="AH" evidence="1">
    <location>
        <begin position="30"/>
        <end position="97"/>
    </location>
</feature>
<dbReference type="EMBL" id="JPKZ01002054">
    <property type="protein sequence ID" value="KHN78700.1"/>
    <property type="molecule type" value="Genomic_DNA"/>
</dbReference>
<gene>
    <name evidence="2" type="primary">Pick1</name>
    <name evidence="2" type="ORF">Tcan_08620</name>
</gene>
<sequence>MPVRRSQICVCVSKASKHVLFQGHTLDIALKKVKHRVVESMASDTADALGLSRAILCNDLLVKKLNRLENSGNLYKKMIRHLSALLNAYYRVARSQKGSPQMENLRRTPYFMHITRIFFKRLLERSSCHEMRRTA</sequence>
<evidence type="ECO:0000259" key="1">
    <source>
        <dbReference type="Pfam" id="PF06456"/>
    </source>
</evidence>